<accession>A0A5C6ELW8</accession>
<dbReference type="AlphaFoldDB" id="A0A5C6ELW8"/>
<feature type="transmembrane region" description="Helical" evidence="1">
    <location>
        <begin position="187"/>
        <end position="206"/>
    </location>
</feature>
<keyword evidence="1" id="KW-0472">Membrane</keyword>
<keyword evidence="1" id="KW-1133">Transmembrane helix</keyword>
<evidence type="ECO:0000313" key="2">
    <source>
        <dbReference type="EMBL" id="TWU48601.1"/>
    </source>
</evidence>
<keyword evidence="3" id="KW-1185">Reference proteome</keyword>
<feature type="transmembrane region" description="Helical" evidence="1">
    <location>
        <begin position="74"/>
        <end position="92"/>
    </location>
</feature>
<evidence type="ECO:0000313" key="3">
    <source>
        <dbReference type="Proteomes" id="UP000318288"/>
    </source>
</evidence>
<reference evidence="2 3" key="1">
    <citation type="submission" date="2019-02" db="EMBL/GenBank/DDBJ databases">
        <title>Deep-cultivation of Planctomycetes and their phenomic and genomic characterization uncovers novel biology.</title>
        <authorList>
            <person name="Wiegand S."/>
            <person name="Jogler M."/>
            <person name="Boedeker C."/>
            <person name="Pinto D."/>
            <person name="Vollmers J."/>
            <person name="Rivas-Marin E."/>
            <person name="Kohn T."/>
            <person name="Peeters S.H."/>
            <person name="Heuer A."/>
            <person name="Rast P."/>
            <person name="Oberbeckmann S."/>
            <person name="Bunk B."/>
            <person name="Jeske O."/>
            <person name="Meyerdierks A."/>
            <person name="Storesund J.E."/>
            <person name="Kallscheuer N."/>
            <person name="Luecker S."/>
            <person name="Lage O.M."/>
            <person name="Pohl T."/>
            <person name="Merkel B.J."/>
            <person name="Hornburger P."/>
            <person name="Mueller R.-W."/>
            <person name="Bruemmer F."/>
            <person name="Labrenz M."/>
            <person name="Spormann A.M."/>
            <person name="Op Den Camp H."/>
            <person name="Overmann J."/>
            <person name="Amann R."/>
            <person name="Jetten M.S.M."/>
            <person name="Mascher T."/>
            <person name="Medema M.H."/>
            <person name="Devos D.P."/>
            <person name="Kaster A.-K."/>
            <person name="Ovreas L."/>
            <person name="Rohde M."/>
            <person name="Galperin M.Y."/>
            <person name="Jogler C."/>
        </authorList>
    </citation>
    <scope>NUCLEOTIDE SEQUENCE [LARGE SCALE GENOMIC DNA]</scope>
    <source>
        <strain evidence="2 3">Poly51</strain>
    </source>
</reference>
<feature type="transmembrane region" description="Helical" evidence="1">
    <location>
        <begin position="42"/>
        <end position="62"/>
    </location>
</feature>
<gene>
    <name evidence="2" type="ORF">Poly51_45020</name>
</gene>
<feature type="transmembrane region" description="Helical" evidence="1">
    <location>
        <begin position="6"/>
        <end position="30"/>
    </location>
</feature>
<dbReference type="OrthoDB" id="292340at2"/>
<evidence type="ECO:0000256" key="1">
    <source>
        <dbReference type="SAM" id="Phobius"/>
    </source>
</evidence>
<sequence>MFFFIDPFAILLALVPLIGYLMIFSFIRLSGRALVTTGARDIAALAVGISGLLAVGPAELFFPSTAATLFGPVVWLALIAFYLLVVALITLTSRPKLVVFGRSPEDVYPALARACKRIDDSSVGDDRALQIRLPKLGIHVRVDGQRGMDYTRVMTFEPIGDPRFWQMLLGNLRFEVKQDVVATPRRGLGMLAVAVLLAGVLMWQGFGNQELVVEGFRDWLWR</sequence>
<dbReference type="EMBL" id="SJPW01000006">
    <property type="protein sequence ID" value="TWU48601.1"/>
    <property type="molecule type" value="Genomic_DNA"/>
</dbReference>
<organism evidence="2 3">
    <name type="scientific">Rubripirellula tenax</name>
    <dbReference type="NCBI Taxonomy" id="2528015"/>
    <lineage>
        <taxon>Bacteria</taxon>
        <taxon>Pseudomonadati</taxon>
        <taxon>Planctomycetota</taxon>
        <taxon>Planctomycetia</taxon>
        <taxon>Pirellulales</taxon>
        <taxon>Pirellulaceae</taxon>
        <taxon>Rubripirellula</taxon>
    </lineage>
</organism>
<proteinExistence type="predicted"/>
<comment type="caution">
    <text evidence="2">The sequence shown here is derived from an EMBL/GenBank/DDBJ whole genome shotgun (WGS) entry which is preliminary data.</text>
</comment>
<name>A0A5C6ELW8_9BACT</name>
<dbReference type="Proteomes" id="UP000318288">
    <property type="component" value="Unassembled WGS sequence"/>
</dbReference>
<dbReference type="RefSeq" id="WP_146460047.1">
    <property type="nucleotide sequence ID" value="NZ_SJPW01000006.1"/>
</dbReference>
<keyword evidence="1" id="KW-0812">Transmembrane</keyword>
<protein>
    <submittedName>
        <fullName evidence="2">Uncharacterized protein</fullName>
    </submittedName>
</protein>